<evidence type="ECO:0000256" key="1">
    <source>
        <dbReference type="ARBA" id="ARBA00093634"/>
    </source>
</evidence>
<dbReference type="EMBL" id="CVRI01000014">
    <property type="protein sequence ID" value="CRK89753.1"/>
    <property type="molecule type" value="Genomic_DNA"/>
</dbReference>
<sequence length="165" mass="18864">MELFEDVTELKELMDKLILQTLELVEEDVTLKINIEKLTNEGALLMAKTRYSQGPKTVSVSQLPGESDDGPEFNALKITVRSENDLGTSEFELEKSAVNKESNHIDPINWFGILVPQSLKTARERYEKALELVIESANVEQKLQKNYQLYEKLKSIKVTFENTEE</sequence>
<dbReference type="GO" id="GO:0070072">
    <property type="term" value="P:vacuolar proton-transporting V-type ATPase complex assembly"/>
    <property type="evidence" value="ECO:0007669"/>
    <property type="project" value="InterPro"/>
</dbReference>
<evidence type="ECO:0000313" key="2">
    <source>
        <dbReference type="EMBL" id="CRK89753.1"/>
    </source>
</evidence>
<keyword evidence="3" id="KW-1185">Reference proteome</keyword>
<protein>
    <recommendedName>
        <fullName evidence="1">Vacuolar ATPase assembly protein VMA22</fullName>
    </recommendedName>
</protein>
<dbReference type="STRING" id="568069.A0A1J1HUC5"/>
<dbReference type="PANTHER" id="PTHR31996:SF2">
    <property type="entry name" value="COILED-COIL DOMAIN-CONTAINING PROTEIN 115"/>
    <property type="match status" value="1"/>
</dbReference>
<dbReference type="PANTHER" id="PTHR31996">
    <property type="entry name" value="COILED-COIL DOMAIN-CONTAINING PROTEIN 115"/>
    <property type="match status" value="1"/>
</dbReference>
<gene>
    <name evidence="2" type="ORF">CLUMA_CG003470</name>
</gene>
<proteinExistence type="predicted"/>
<reference evidence="2 3" key="1">
    <citation type="submission" date="2015-04" db="EMBL/GenBank/DDBJ databases">
        <authorList>
            <person name="Syromyatnikov M.Y."/>
            <person name="Popov V.N."/>
        </authorList>
    </citation>
    <scope>NUCLEOTIDE SEQUENCE [LARGE SCALE GENOMIC DNA]</scope>
</reference>
<dbReference type="GO" id="GO:0051082">
    <property type="term" value="F:unfolded protein binding"/>
    <property type="evidence" value="ECO:0007669"/>
    <property type="project" value="TreeGrafter"/>
</dbReference>
<dbReference type="InterPro" id="IPR040357">
    <property type="entry name" value="Vma22/CCDC115"/>
</dbReference>
<dbReference type="OrthoDB" id="408631at2759"/>
<dbReference type="AlphaFoldDB" id="A0A1J1HUC5"/>
<dbReference type="Gene3D" id="1.10.287.3240">
    <property type="match status" value="1"/>
</dbReference>
<dbReference type="Pfam" id="PF21730">
    <property type="entry name" value="Vma22_CCDC115"/>
    <property type="match status" value="1"/>
</dbReference>
<dbReference type="Proteomes" id="UP000183832">
    <property type="component" value="Unassembled WGS sequence"/>
</dbReference>
<name>A0A1J1HUC5_9DIPT</name>
<organism evidence="2 3">
    <name type="scientific">Clunio marinus</name>
    <dbReference type="NCBI Taxonomy" id="568069"/>
    <lineage>
        <taxon>Eukaryota</taxon>
        <taxon>Metazoa</taxon>
        <taxon>Ecdysozoa</taxon>
        <taxon>Arthropoda</taxon>
        <taxon>Hexapoda</taxon>
        <taxon>Insecta</taxon>
        <taxon>Pterygota</taxon>
        <taxon>Neoptera</taxon>
        <taxon>Endopterygota</taxon>
        <taxon>Diptera</taxon>
        <taxon>Nematocera</taxon>
        <taxon>Chironomoidea</taxon>
        <taxon>Chironomidae</taxon>
        <taxon>Clunio</taxon>
    </lineage>
</organism>
<accession>A0A1J1HUC5</accession>
<evidence type="ECO:0000313" key="3">
    <source>
        <dbReference type="Proteomes" id="UP000183832"/>
    </source>
</evidence>